<proteinExistence type="predicted"/>
<keyword evidence="1" id="KW-0472">Membrane</keyword>
<evidence type="ECO:0000313" key="2">
    <source>
        <dbReference type="EMBL" id="MFI6503765.1"/>
    </source>
</evidence>
<comment type="caution">
    <text evidence="2">The sequence shown here is derived from an EMBL/GenBank/DDBJ whole genome shotgun (WGS) entry which is preliminary data.</text>
</comment>
<protein>
    <submittedName>
        <fullName evidence="2">Uncharacterized protein</fullName>
    </submittedName>
</protein>
<evidence type="ECO:0000313" key="3">
    <source>
        <dbReference type="Proteomes" id="UP001612741"/>
    </source>
</evidence>
<keyword evidence="1" id="KW-0812">Transmembrane</keyword>
<keyword evidence="3" id="KW-1185">Reference proteome</keyword>
<dbReference type="Proteomes" id="UP001612741">
    <property type="component" value="Unassembled WGS sequence"/>
</dbReference>
<keyword evidence="1" id="KW-1133">Transmembrane helix</keyword>
<feature type="transmembrane region" description="Helical" evidence="1">
    <location>
        <begin position="21"/>
        <end position="38"/>
    </location>
</feature>
<gene>
    <name evidence="2" type="ORF">ACIBG2_40715</name>
</gene>
<dbReference type="RefSeq" id="WP_397089521.1">
    <property type="nucleotide sequence ID" value="NZ_JBITGY010000012.1"/>
</dbReference>
<accession>A0ABW7Z7E2</accession>
<evidence type="ECO:0000256" key="1">
    <source>
        <dbReference type="SAM" id="Phobius"/>
    </source>
</evidence>
<organism evidence="2 3">
    <name type="scientific">Nonomuraea typhae</name>
    <dbReference type="NCBI Taxonomy" id="2603600"/>
    <lineage>
        <taxon>Bacteria</taxon>
        <taxon>Bacillati</taxon>
        <taxon>Actinomycetota</taxon>
        <taxon>Actinomycetes</taxon>
        <taxon>Streptosporangiales</taxon>
        <taxon>Streptosporangiaceae</taxon>
        <taxon>Nonomuraea</taxon>
    </lineage>
</organism>
<feature type="transmembrane region" description="Helical" evidence="1">
    <location>
        <begin position="44"/>
        <end position="67"/>
    </location>
</feature>
<name>A0ABW7Z7E2_9ACTN</name>
<reference evidence="2 3" key="1">
    <citation type="submission" date="2024-10" db="EMBL/GenBank/DDBJ databases">
        <title>The Natural Products Discovery Center: Release of the First 8490 Sequenced Strains for Exploring Actinobacteria Biosynthetic Diversity.</title>
        <authorList>
            <person name="Kalkreuter E."/>
            <person name="Kautsar S.A."/>
            <person name="Yang D."/>
            <person name="Bader C.D."/>
            <person name="Teijaro C.N."/>
            <person name="Fluegel L."/>
            <person name="Davis C.M."/>
            <person name="Simpson J.R."/>
            <person name="Lauterbach L."/>
            <person name="Steele A.D."/>
            <person name="Gui C."/>
            <person name="Meng S."/>
            <person name="Li G."/>
            <person name="Viehrig K."/>
            <person name="Ye F."/>
            <person name="Su P."/>
            <person name="Kiefer A.F."/>
            <person name="Nichols A."/>
            <person name="Cepeda A.J."/>
            <person name="Yan W."/>
            <person name="Fan B."/>
            <person name="Jiang Y."/>
            <person name="Adhikari A."/>
            <person name="Zheng C.-J."/>
            <person name="Schuster L."/>
            <person name="Cowan T.M."/>
            <person name="Smanski M.J."/>
            <person name="Chevrette M.G."/>
            <person name="De Carvalho L.P.S."/>
            <person name="Shen B."/>
        </authorList>
    </citation>
    <scope>NUCLEOTIDE SEQUENCE [LARGE SCALE GENOMIC DNA]</scope>
    <source>
        <strain evidence="2 3">NPDC050545</strain>
    </source>
</reference>
<dbReference type="EMBL" id="JBITGY010000012">
    <property type="protein sequence ID" value="MFI6503765.1"/>
    <property type="molecule type" value="Genomic_DNA"/>
</dbReference>
<sequence length="229" mass="26097">MAATTDRFRKQKAFNLHRWPYPVPVLLLTYVGLYMALWQGLSLFLPSGAAIVLAAGILTLGTGFFLWQRTEASLLLGRHFVARAHSARVHAQGTAGRAHPLIFAARLCGVGSPADRFSLALIDREPERLIGGVRAGALAPLKDRNLYAVVDDNGLELWGHERLLTFCHLATFSLRDIRKTEYIDHDPDRLNLLDDHIRCYVGTYEVIFHDRRRLFLYVRIKPRWHFDPE</sequence>